<accession>A0ABD5AZE7</accession>
<evidence type="ECO:0000256" key="2">
    <source>
        <dbReference type="SAM" id="SignalP"/>
    </source>
</evidence>
<comment type="caution">
    <text evidence="4">The sequence shown here is derived from an EMBL/GenBank/DDBJ whole genome shotgun (WGS) entry which is preliminary data.</text>
</comment>
<evidence type="ECO:0000313" key="4">
    <source>
        <dbReference type="EMBL" id="MDQ7176643.1"/>
    </source>
</evidence>
<proteinExistence type="predicted"/>
<feature type="domain" description="Lipase-like C-terminal" evidence="3">
    <location>
        <begin position="63"/>
        <end position="93"/>
    </location>
</feature>
<dbReference type="AlphaFoldDB" id="A0ABD5AZE7"/>
<feature type="compositionally biased region" description="Low complexity" evidence="1">
    <location>
        <begin position="41"/>
        <end position="57"/>
    </location>
</feature>
<organism evidence="4 5">
    <name type="scientific">Staphylococcus chromogenes</name>
    <name type="common">Staphylococcus hyicus subsp. chromogenes</name>
    <dbReference type="NCBI Taxonomy" id="46126"/>
    <lineage>
        <taxon>Bacteria</taxon>
        <taxon>Bacillati</taxon>
        <taxon>Bacillota</taxon>
        <taxon>Bacilli</taxon>
        <taxon>Bacillales</taxon>
        <taxon>Staphylococcaceae</taxon>
        <taxon>Staphylococcus</taxon>
    </lineage>
</organism>
<sequence length="93" mass="10284">MRKIKTRQFKHFSVIASALLITESLFVGVSTAQAAEPAPQPNTTLHNQNQQNTPTLNKDSAKNHDPIILVHGFNGFTDDINPAMLSHYWGGDK</sequence>
<gene>
    <name evidence="4" type="ORF">RCF65_11735</name>
</gene>
<dbReference type="InterPro" id="IPR056304">
    <property type="entry name" value="Lip-like_C"/>
</dbReference>
<keyword evidence="2" id="KW-0732">Signal</keyword>
<feature type="non-terminal residue" evidence="4">
    <location>
        <position position="93"/>
    </location>
</feature>
<dbReference type="EMBL" id="JAVGJF010000287">
    <property type="protein sequence ID" value="MDQ7176643.1"/>
    <property type="molecule type" value="Genomic_DNA"/>
</dbReference>
<name>A0ABD5AZE7_STACR</name>
<feature type="region of interest" description="Disordered" evidence="1">
    <location>
        <begin position="33"/>
        <end position="62"/>
    </location>
</feature>
<evidence type="ECO:0000313" key="5">
    <source>
        <dbReference type="Proteomes" id="UP001240157"/>
    </source>
</evidence>
<evidence type="ECO:0000256" key="1">
    <source>
        <dbReference type="SAM" id="MobiDB-lite"/>
    </source>
</evidence>
<dbReference type="Proteomes" id="UP001240157">
    <property type="component" value="Unassembled WGS sequence"/>
</dbReference>
<protein>
    <recommendedName>
        <fullName evidence="3">Lipase-like C-terminal domain-containing protein</fullName>
    </recommendedName>
</protein>
<reference evidence="4 5" key="1">
    <citation type="submission" date="2023-08" db="EMBL/GenBank/DDBJ databases">
        <title>Whole genome sequencing of Staphylococcus chromogenes NNSch 2386.</title>
        <authorList>
            <person name="Kropotov V.S."/>
            <person name="Boriskina E.V."/>
            <person name="Gordinskaya N.A."/>
            <person name="Shkurkina I.S."/>
            <person name="Kryazhev D.V."/>
            <person name="Alekseeva A.E."/>
            <person name="Makhova M.A."/>
        </authorList>
    </citation>
    <scope>NUCLEOTIDE SEQUENCE [LARGE SCALE GENOMIC DNA]</scope>
    <source>
        <strain evidence="4 5">NNSch 2386</strain>
    </source>
</reference>
<dbReference type="InterPro" id="IPR029058">
    <property type="entry name" value="AB_hydrolase_fold"/>
</dbReference>
<dbReference type="Pfam" id="PF24708">
    <property type="entry name" value="Lip_C"/>
    <property type="match status" value="1"/>
</dbReference>
<feature type="signal peptide" evidence="2">
    <location>
        <begin position="1"/>
        <end position="34"/>
    </location>
</feature>
<dbReference type="Gene3D" id="3.40.50.1820">
    <property type="entry name" value="alpha/beta hydrolase"/>
    <property type="match status" value="1"/>
</dbReference>
<feature type="chain" id="PRO_5044810772" description="Lipase-like C-terminal domain-containing protein" evidence="2">
    <location>
        <begin position="35"/>
        <end position="93"/>
    </location>
</feature>
<evidence type="ECO:0000259" key="3">
    <source>
        <dbReference type="Pfam" id="PF24708"/>
    </source>
</evidence>